<keyword evidence="1" id="KW-0479">Metal-binding</keyword>
<name>A0AAU8J3F6_9ACTN</name>
<dbReference type="GO" id="GO:0046872">
    <property type="term" value="F:metal ion binding"/>
    <property type="evidence" value="ECO:0007669"/>
    <property type="project" value="UniProtKB-KW"/>
</dbReference>
<dbReference type="GO" id="GO:0031179">
    <property type="term" value="P:peptide modification"/>
    <property type="evidence" value="ECO:0007669"/>
    <property type="project" value="InterPro"/>
</dbReference>
<dbReference type="EMBL" id="CP159534">
    <property type="protein sequence ID" value="XCJ75018.1"/>
    <property type="molecule type" value="Genomic_DNA"/>
</dbReference>
<dbReference type="Pfam" id="PF05147">
    <property type="entry name" value="LANC_like"/>
    <property type="match status" value="1"/>
</dbReference>
<feature type="binding site" evidence="1">
    <location>
        <position position="329"/>
    </location>
    <ligand>
        <name>Zn(2+)</name>
        <dbReference type="ChEBI" id="CHEBI:29105"/>
    </ligand>
</feature>
<proteinExistence type="predicted"/>
<dbReference type="InterPro" id="IPR033889">
    <property type="entry name" value="LanC"/>
</dbReference>
<dbReference type="Gene3D" id="1.50.10.20">
    <property type="match status" value="1"/>
</dbReference>
<dbReference type="InterPro" id="IPR007822">
    <property type="entry name" value="LANC-like"/>
</dbReference>
<accession>A0AAU8J3F6</accession>
<dbReference type="SUPFAM" id="SSF158745">
    <property type="entry name" value="LanC-like"/>
    <property type="match status" value="1"/>
</dbReference>
<dbReference type="KEGG" id="stac:ABII15_35870"/>
<evidence type="ECO:0000313" key="2">
    <source>
        <dbReference type="EMBL" id="XCJ75018.1"/>
    </source>
</evidence>
<sequence>MTRPPGLVLTVAERLADPATVPRLTITQHRQHLAYGPPGIALLHIELAVAEEGPWQHAHAWLTAATHGPVTSGRDSHPFYGAPALAHAVATAAPHMPSYRRTRDLLDRQITADVLARIARAQCRLDEGTPPALAEFDAIRGLTGYGTYLIHHQPDSVATQAVLDYCARLTDTLHADGDALPGWWAPAGPSGKPDDRFPDGHANNGVAHGIGGTLALLALAAQRGLTTDHHHQAIRAVLAWLDRWEQESLGGTLWPYWITREELRAGRAQPSAMRRPSWCYGTAGLARAQQLAALALGDRARQDAAEHALLAACTDPAQLAPLTDSGLCHGRSGLAHIAARAATDAPALTAKRLRAVIPDLVATVTVPDEPGFLDGAAGIALAVWSGLQQPHTAWDACVLTS</sequence>
<dbReference type="AlphaFoldDB" id="A0AAU8J3F6"/>
<dbReference type="PRINTS" id="PR01950">
    <property type="entry name" value="LANCSUPER"/>
</dbReference>
<protein>
    <submittedName>
        <fullName evidence="2">Lanthionine synthetase C family protein</fullName>
    </submittedName>
</protein>
<dbReference type="RefSeq" id="WP_353946454.1">
    <property type="nucleotide sequence ID" value="NZ_CP159534.1"/>
</dbReference>
<feature type="binding site" evidence="1">
    <location>
        <position position="279"/>
    </location>
    <ligand>
        <name>Zn(2+)</name>
        <dbReference type="ChEBI" id="CHEBI:29105"/>
    </ligand>
</feature>
<dbReference type="PRINTS" id="PR01955">
    <property type="entry name" value="LANCFRANKIA"/>
</dbReference>
<gene>
    <name evidence="2" type="ORF">ABII15_35870</name>
</gene>
<keyword evidence="1" id="KW-0862">Zinc</keyword>
<dbReference type="SMART" id="SM01260">
    <property type="entry name" value="LANC_like"/>
    <property type="match status" value="1"/>
</dbReference>
<organism evidence="2">
    <name type="scientific">Streptomyces tabacisoli</name>
    <dbReference type="NCBI Taxonomy" id="3156398"/>
    <lineage>
        <taxon>Bacteria</taxon>
        <taxon>Bacillati</taxon>
        <taxon>Actinomycetota</taxon>
        <taxon>Actinomycetes</taxon>
        <taxon>Kitasatosporales</taxon>
        <taxon>Streptomycetaceae</taxon>
        <taxon>Streptomyces</taxon>
    </lineage>
</organism>
<feature type="binding site" evidence="1">
    <location>
        <position position="328"/>
    </location>
    <ligand>
        <name>Zn(2+)</name>
        <dbReference type="ChEBI" id="CHEBI:29105"/>
    </ligand>
</feature>
<dbReference type="CDD" id="cd04793">
    <property type="entry name" value="LanC"/>
    <property type="match status" value="1"/>
</dbReference>
<reference evidence="2" key="1">
    <citation type="submission" date="2024-06" db="EMBL/GenBank/DDBJ databases">
        <title>Streptomyces sp. strain HUAS MG91 genome sequences.</title>
        <authorList>
            <person name="Mo P."/>
        </authorList>
    </citation>
    <scope>NUCLEOTIDE SEQUENCE</scope>
    <source>
        <strain evidence="2">HUAS MG91</strain>
    </source>
</reference>
<evidence type="ECO:0000256" key="1">
    <source>
        <dbReference type="PIRSR" id="PIRSR607822-1"/>
    </source>
</evidence>